<evidence type="ECO:0000313" key="7">
    <source>
        <dbReference type="Proteomes" id="UP001359559"/>
    </source>
</evidence>
<accession>A0AAN9EXF1</accession>
<reference evidence="6 7" key="1">
    <citation type="submission" date="2024-01" db="EMBL/GenBank/DDBJ databases">
        <title>The genomes of 5 underutilized Papilionoideae crops provide insights into root nodulation and disease resistance.</title>
        <authorList>
            <person name="Yuan L."/>
        </authorList>
    </citation>
    <scope>NUCLEOTIDE SEQUENCE [LARGE SCALE GENOMIC DNA]</scope>
    <source>
        <strain evidence="6">LY-2023</strain>
        <tissue evidence="6">Leaf</tissue>
    </source>
</reference>
<dbReference type="GO" id="GO:0004864">
    <property type="term" value="F:protein phosphatase inhibitor activity"/>
    <property type="evidence" value="ECO:0007669"/>
    <property type="project" value="InterPro"/>
</dbReference>
<dbReference type="PRINTS" id="PR00634">
    <property type="entry name" value="BETALLERGEN"/>
</dbReference>
<comment type="similarity">
    <text evidence="1">Belongs to the BetVI family.</text>
</comment>
<dbReference type="GO" id="GO:0046872">
    <property type="term" value="F:metal ion binding"/>
    <property type="evidence" value="ECO:0007669"/>
    <property type="project" value="InterPro"/>
</dbReference>
<evidence type="ECO:0000313" key="6">
    <source>
        <dbReference type="EMBL" id="KAK7264673.1"/>
    </source>
</evidence>
<dbReference type="SUPFAM" id="SSF55008">
    <property type="entry name" value="HMA, heavy metal-associated domain"/>
    <property type="match status" value="1"/>
</dbReference>
<keyword evidence="3" id="KW-0568">Pathogenesis-related protein</keyword>
<feature type="compositionally biased region" description="Basic residues" evidence="4">
    <location>
        <begin position="294"/>
        <end position="308"/>
    </location>
</feature>
<evidence type="ECO:0000256" key="3">
    <source>
        <dbReference type="ARBA" id="ARBA00023265"/>
    </source>
</evidence>
<keyword evidence="2" id="KW-0611">Plant defense</keyword>
<dbReference type="CDD" id="cd00371">
    <property type="entry name" value="HMA"/>
    <property type="match status" value="1"/>
</dbReference>
<evidence type="ECO:0000256" key="1">
    <source>
        <dbReference type="ARBA" id="ARBA00009744"/>
    </source>
</evidence>
<dbReference type="InterPro" id="IPR050279">
    <property type="entry name" value="Plant_def-hormone_signal"/>
</dbReference>
<dbReference type="InterPro" id="IPR036163">
    <property type="entry name" value="HMA_dom_sf"/>
</dbReference>
<name>A0AAN9EXF1_CLITE</name>
<sequence length="409" mass="46506">MGVTTFTQEYSSSVAPSRMFKALIIDSKNLLPRLLPHFVKDVNVIQGDGEAGSIEQVNFNEASPFKYLKHRIDVLDKDNLFCKYTMIEGDPLGDKLESIAYEVKFEASNDRGCLCKMKSNYNTIGEFEVKEEEVKEGRESTIAIYKVVESYLRENPQWLIHQMQTPRVTQIQVRVDCNGCVQKIKKALNDIHGIHDLRVDFSRQKLTILGWADPEKVVKAIKKTKKNATICSNIELRSPTEEESIRKGNAPAQDATQPPSTQAPPSQASLRSEPPPEKPPTLATSHTHTQHVATRQRHNNPGTKHVHMTHQHQPNYANRFNAGHSFAEQCDRYHNNPVSLQEPSHSMHVTHSYNTYMPSHYVTEYEHIRSPSRHAQYNSFEHYSGDCQNDCVNFSSMFSDDNPNACTIV</sequence>
<dbReference type="GO" id="GO:0010427">
    <property type="term" value="F:abscisic acid binding"/>
    <property type="evidence" value="ECO:0007669"/>
    <property type="project" value="InterPro"/>
</dbReference>
<evidence type="ECO:0000259" key="5">
    <source>
        <dbReference type="PROSITE" id="PS50846"/>
    </source>
</evidence>
<protein>
    <recommendedName>
        <fullName evidence="5">HMA domain-containing protein</fullName>
    </recommendedName>
</protein>
<dbReference type="InterPro" id="IPR024949">
    <property type="entry name" value="Bet_v_I_allergen"/>
</dbReference>
<feature type="compositionally biased region" description="Polar residues" evidence="4">
    <location>
        <begin position="282"/>
        <end position="293"/>
    </location>
</feature>
<dbReference type="GO" id="GO:0005634">
    <property type="term" value="C:nucleus"/>
    <property type="evidence" value="ECO:0007669"/>
    <property type="project" value="TreeGrafter"/>
</dbReference>
<gene>
    <name evidence="6" type="ORF">RJT34_32283</name>
</gene>
<dbReference type="GO" id="GO:0006952">
    <property type="term" value="P:defense response"/>
    <property type="evidence" value="ECO:0007669"/>
    <property type="project" value="UniProtKB-KW"/>
</dbReference>
<dbReference type="InterPro" id="IPR023393">
    <property type="entry name" value="START-like_dom_sf"/>
</dbReference>
<feature type="region of interest" description="Disordered" evidence="4">
    <location>
        <begin position="234"/>
        <end position="308"/>
    </location>
</feature>
<dbReference type="CDD" id="cd07816">
    <property type="entry name" value="Bet_v1-like"/>
    <property type="match status" value="1"/>
</dbReference>
<dbReference type="PANTHER" id="PTHR31213:SF184">
    <property type="entry name" value="PATHOGENESIS-RELATED PROTEIN BET V I FAMILY PROTEIN"/>
    <property type="match status" value="1"/>
</dbReference>
<organism evidence="6 7">
    <name type="scientific">Clitoria ternatea</name>
    <name type="common">Butterfly pea</name>
    <dbReference type="NCBI Taxonomy" id="43366"/>
    <lineage>
        <taxon>Eukaryota</taxon>
        <taxon>Viridiplantae</taxon>
        <taxon>Streptophyta</taxon>
        <taxon>Embryophyta</taxon>
        <taxon>Tracheophyta</taxon>
        <taxon>Spermatophyta</taxon>
        <taxon>Magnoliopsida</taxon>
        <taxon>eudicotyledons</taxon>
        <taxon>Gunneridae</taxon>
        <taxon>Pentapetalae</taxon>
        <taxon>rosids</taxon>
        <taxon>fabids</taxon>
        <taxon>Fabales</taxon>
        <taxon>Fabaceae</taxon>
        <taxon>Papilionoideae</taxon>
        <taxon>50 kb inversion clade</taxon>
        <taxon>NPAAA clade</taxon>
        <taxon>indigoferoid/millettioid clade</taxon>
        <taxon>Phaseoleae</taxon>
        <taxon>Clitoria</taxon>
    </lineage>
</organism>
<dbReference type="SUPFAM" id="SSF55961">
    <property type="entry name" value="Bet v1-like"/>
    <property type="match status" value="1"/>
</dbReference>
<dbReference type="InterPro" id="IPR006121">
    <property type="entry name" value="HMA_dom"/>
</dbReference>
<dbReference type="PROSITE" id="PS50846">
    <property type="entry name" value="HMA_2"/>
    <property type="match status" value="1"/>
</dbReference>
<dbReference type="Pfam" id="PF00407">
    <property type="entry name" value="Bet_v_1"/>
    <property type="match status" value="1"/>
</dbReference>
<dbReference type="Proteomes" id="UP001359559">
    <property type="component" value="Unassembled WGS sequence"/>
</dbReference>
<evidence type="ECO:0000256" key="4">
    <source>
        <dbReference type="SAM" id="MobiDB-lite"/>
    </source>
</evidence>
<dbReference type="FunFam" id="3.30.530.20:FF:000007">
    <property type="entry name" value="Major pollen allergen Bet v 1-A"/>
    <property type="match status" value="1"/>
</dbReference>
<evidence type="ECO:0000256" key="2">
    <source>
        <dbReference type="ARBA" id="ARBA00022821"/>
    </source>
</evidence>
<dbReference type="InterPro" id="IPR000916">
    <property type="entry name" value="Bet_v_I/MLP"/>
</dbReference>
<dbReference type="GO" id="GO:0005737">
    <property type="term" value="C:cytoplasm"/>
    <property type="evidence" value="ECO:0007669"/>
    <property type="project" value="TreeGrafter"/>
</dbReference>
<proteinExistence type="inferred from homology"/>
<feature type="compositionally biased region" description="Low complexity" evidence="4">
    <location>
        <begin position="250"/>
        <end position="269"/>
    </location>
</feature>
<keyword evidence="7" id="KW-1185">Reference proteome</keyword>
<dbReference type="Gene3D" id="3.30.70.100">
    <property type="match status" value="1"/>
</dbReference>
<dbReference type="AlphaFoldDB" id="A0AAN9EXF1"/>
<dbReference type="EMBL" id="JAYKXN010000008">
    <property type="protein sequence ID" value="KAK7264673.1"/>
    <property type="molecule type" value="Genomic_DNA"/>
</dbReference>
<dbReference type="Gene3D" id="3.30.530.20">
    <property type="match status" value="1"/>
</dbReference>
<dbReference type="Pfam" id="PF00403">
    <property type="entry name" value="HMA"/>
    <property type="match status" value="1"/>
</dbReference>
<dbReference type="GO" id="GO:0009738">
    <property type="term" value="P:abscisic acid-activated signaling pathway"/>
    <property type="evidence" value="ECO:0007669"/>
    <property type="project" value="InterPro"/>
</dbReference>
<comment type="caution">
    <text evidence="6">The sequence shown here is derived from an EMBL/GenBank/DDBJ whole genome shotgun (WGS) entry which is preliminary data.</text>
</comment>
<feature type="domain" description="HMA" evidence="5">
    <location>
        <begin position="166"/>
        <end position="229"/>
    </location>
</feature>
<dbReference type="PANTHER" id="PTHR31213">
    <property type="entry name" value="OS08G0374000 PROTEIN-RELATED"/>
    <property type="match status" value="1"/>
</dbReference>
<dbReference type="GO" id="GO:0038023">
    <property type="term" value="F:signaling receptor activity"/>
    <property type="evidence" value="ECO:0007669"/>
    <property type="project" value="InterPro"/>
</dbReference>